<dbReference type="Pfam" id="PF03572">
    <property type="entry name" value="Peptidase_S41"/>
    <property type="match status" value="1"/>
</dbReference>
<dbReference type="InterPro" id="IPR001478">
    <property type="entry name" value="PDZ"/>
</dbReference>
<name>A0A162MJA3_9FIRM</name>
<dbReference type="GO" id="GO:0007165">
    <property type="term" value="P:signal transduction"/>
    <property type="evidence" value="ECO:0007669"/>
    <property type="project" value="TreeGrafter"/>
</dbReference>
<keyword evidence="2 5" id="KW-0645">Protease</keyword>
<dbReference type="EMBL" id="LOHZ01000028">
    <property type="protein sequence ID" value="KYO66349.1"/>
    <property type="molecule type" value="Genomic_DNA"/>
</dbReference>
<feature type="chain" id="PRO_5007837389" evidence="6">
    <location>
        <begin position="29"/>
        <end position="469"/>
    </location>
</feature>
<dbReference type="SUPFAM" id="SSF52096">
    <property type="entry name" value="ClpP/crotonase"/>
    <property type="match status" value="1"/>
</dbReference>
<dbReference type="SMART" id="SM00245">
    <property type="entry name" value="TSPc"/>
    <property type="match status" value="1"/>
</dbReference>
<dbReference type="GO" id="GO:0004252">
    <property type="term" value="F:serine-type endopeptidase activity"/>
    <property type="evidence" value="ECO:0007669"/>
    <property type="project" value="UniProtKB-EC"/>
</dbReference>
<dbReference type="Pfam" id="PF17820">
    <property type="entry name" value="PDZ_6"/>
    <property type="match status" value="1"/>
</dbReference>
<dbReference type="InterPro" id="IPR036365">
    <property type="entry name" value="PGBD-like_sf"/>
</dbReference>
<organism evidence="8 9">
    <name type="scientific">Thermovenabulum gondwanense</name>
    <dbReference type="NCBI Taxonomy" id="520767"/>
    <lineage>
        <taxon>Bacteria</taxon>
        <taxon>Bacillati</taxon>
        <taxon>Bacillota</taxon>
        <taxon>Clostridia</taxon>
        <taxon>Thermosediminibacterales</taxon>
        <taxon>Thermosediminibacteraceae</taxon>
        <taxon>Thermovenabulum</taxon>
    </lineage>
</organism>
<dbReference type="InterPro" id="IPR041489">
    <property type="entry name" value="PDZ_6"/>
</dbReference>
<evidence type="ECO:0000259" key="7">
    <source>
        <dbReference type="PROSITE" id="PS50106"/>
    </source>
</evidence>
<feature type="signal peptide" evidence="6">
    <location>
        <begin position="1"/>
        <end position="28"/>
    </location>
</feature>
<dbReference type="PROSITE" id="PS50106">
    <property type="entry name" value="PDZ"/>
    <property type="match status" value="1"/>
</dbReference>
<dbReference type="NCBIfam" id="TIGR00225">
    <property type="entry name" value="prc"/>
    <property type="match status" value="1"/>
</dbReference>
<evidence type="ECO:0000256" key="1">
    <source>
        <dbReference type="ARBA" id="ARBA00009179"/>
    </source>
</evidence>
<dbReference type="SMART" id="SM00228">
    <property type="entry name" value="PDZ"/>
    <property type="match status" value="1"/>
</dbReference>
<dbReference type="PROSITE" id="PS51257">
    <property type="entry name" value="PROKAR_LIPOPROTEIN"/>
    <property type="match status" value="1"/>
</dbReference>
<dbReference type="PANTHER" id="PTHR32060">
    <property type="entry name" value="TAIL-SPECIFIC PROTEASE"/>
    <property type="match status" value="1"/>
</dbReference>
<feature type="domain" description="PDZ" evidence="7">
    <location>
        <begin position="88"/>
        <end position="156"/>
    </location>
</feature>
<evidence type="ECO:0000256" key="4">
    <source>
        <dbReference type="ARBA" id="ARBA00022825"/>
    </source>
</evidence>
<dbReference type="AlphaFoldDB" id="A0A162MJA3"/>
<evidence type="ECO:0000256" key="3">
    <source>
        <dbReference type="ARBA" id="ARBA00022801"/>
    </source>
</evidence>
<dbReference type="CDD" id="cd07560">
    <property type="entry name" value="Peptidase_S41_CPP"/>
    <property type="match status" value="1"/>
</dbReference>
<dbReference type="InterPro" id="IPR029045">
    <property type="entry name" value="ClpP/crotonase-like_dom_sf"/>
</dbReference>
<dbReference type="Pfam" id="PF22694">
    <property type="entry name" value="CtpB_N-like"/>
    <property type="match status" value="1"/>
</dbReference>
<dbReference type="STRING" id="520767.ATZ99_12310"/>
<accession>A0A162MJA3</accession>
<dbReference type="InterPro" id="IPR002477">
    <property type="entry name" value="Peptidoglycan-bd-like"/>
</dbReference>
<dbReference type="SUPFAM" id="SSF50156">
    <property type="entry name" value="PDZ domain-like"/>
    <property type="match status" value="1"/>
</dbReference>
<dbReference type="InterPro" id="IPR005151">
    <property type="entry name" value="Tail-specific_protease"/>
</dbReference>
<keyword evidence="4 5" id="KW-0720">Serine protease</keyword>
<dbReference type="FunFam" id="2.30.42.10:FF:000063">
    <property type="entry name" value="Peptidase, S41 family"/>
    <property type="match status" value="1"/>
</dbReference>
<dbReference type="InterPro" id="IPR004447">
    <property type="entry name" value="Peptidase_S41A"/>
</dbReference>
<evidence type="ECO:0000313" key="8">
    <source>
        <dbReference type="EMBL" id="KYO66349.1"/>
    </source>
</evidence>
<evidence type="ECO:0000256" key="6">
    <source>
        <dbReference type="SAM" id="SignalP"/>
    </source>
</evidence>
<proteinExistence type="inferred from homology"/>
<dbReference type="GO" id="GO:0030288">
    <property type="term" value="C:outer membrane-bounded periplasmic space"/>
    <property type="evidence" value="ECO:0007669"/>
    <property type="project" value="TreeGrafter"/>
</dbReference>
<dbReference type="RefSeq" id="WP_068748364.1">
    <property type="nucleotide sequence ID" value="NZ_LOHZ01000028.1"/>
</dbReference>
<reference evidence="8 9" key="1">
    <citation type="submission" date="2015-12" db="EMBL/GenBank/DDBJ databases">
        <title>Draft genome of Thermovenabulum gondwanense isolated from a red thermophilic microbial mat colonisisng an outflow channel of a bore well.</title>
        <authorList>
            <person name="Patel B.K."/>
        </authorList>
    </citation>
    <scope>NUCLEOTIDE SEQUENCE [LARGE SCALE GENOMIC DNA]</scope>
    <source>
        <strain evidence="8 9">R270</strain>
    </source>
</reference>
<dbReference type="InterPro" id="IPR036034">
    <property type="entry name" value="PDZ_sf"/>
</dbReference>
<keyword evidence="3 5" id="KW-0378">Hydrolase</keyword>
<gene>
    <name evidence="8" type="primary">ctpB</name>
    <name evidence="8" type="ORF">ATZ99_12310</name>
</gene>
<dbReference type="Gene3D" id="3.90.226.10">
    <property type="entry name" value="2-enoyl-CoA Hydratase, Chain A, domain 1"/>
    <property type="match status" value="1"/>
</dbReference>
<dbReference type="Proteomes" id="UP000075737">
    <property type="component" value="Unassembled WGS sequence"/>
</dbReference>
<comment type="similarity">
    <text evidence="1 5">Belongs to the peptidase S41A family.</text>
</comment>
<dbReference type="PATRIC" id="fig|520767.4.peg.1335"/>
<dbReference type="Pfam" id="PF01471">
    <property type="entry name" value="PG_binding_1"/>
    <property type="match status" value="1"/>
</dbReference>
<evidence type="ECO:0000256" key="2">
    <source>
        <dbReference type="ARBA" id="ARBA00022670"/>
    </source>
</evidence>
<protein>
    <submittedName>
        <fullName evidence="8">Carboxy-terminal processing protease CtpB</fullName>
        <ecNumber evidence="8">3.4.21.102</ecNumber>
    </submittedName>
</protein>
<dbReference type="InterPro" id="IPR055210">
    <property type="entry name" value="CtpA/B_N"/>
</dbReference>
<keyword evidence="6" id="KW-0732">Signal</keyword>
<dbReference type="SUPFAM" id="SSF47090">
    <property type="entry name" value="PGBD-like"/>
    <property type="match status" value="1"/>
</dbReference>
<dbReference type="GO" id="GO:0006508">
    <property type="term" value="P:proteolysis"/>
    <property type="evidence" value="ECO:0007669"/>
    <property type="project" value="UniProtKB-KW"/>
</dbReference>
<dbReference type="CDD" id="cd06782">
    <property type="entry name" value="cpPDZ_CPP-like"/>
    <property type="match status" value="1"/>
</dbReference>
<dbReference type="EC" id="3.4.21.102" evidence="8"/>
<dbReference type="OrthoDB" id="9812068at2"/>
<keyword evidence="9" id="KW-1185">Reference proteome</keyword>
<evidence type="ECO:0000256" key="5">
    <source>
        <dbReference type="RuleBase" id="RU004404"/>
    </source>
</evidence>
<dbReference type="Gene3D" id="3.30.750.44">
    <property type="match status" value="1"/>
</dbReference>
<dbReference type="Gene3D" id="1.10.101.10">
    <property type="entry name" value="PGBD-like superfamily/PGBD"/>
    <property type="match status" value="1"/>
</dbReference>
<sequence>MKLKLFKRAVLAVIIVFFLFVFSCPVTAQENSDNSIPPEIDFLKQLADFIESSYPYDVNRLDIIKGAIKGMVESLNDPYSEYFSPEDLKDFEDTTTGVFGGIGVVITSKDNFITVVTVLENSPAMRAGIKPNDRIVEVDGQDIRGISSSEASKLIRGKEGTTVRLGIMREGQKDVIRLNITREIIKVNPIEYKILEEGIGYIKISEFNENTSDNVAKAIDFFKKSNVKYLILDLRNNPGGLLDEAVEVAKYFVPRGPIVKVIYKNGAEEVYQSDRDPEQFNLSVLVNGGSASAAEILAGAIKDRNAGIVLGEKTFGKATVQRVIDLGELGGIKLTVARYVTPNGTDINKTGIKPDVEIKMEEEKKVEFTPLKGDKPLKIGSIGLDVMGLQERLAYLNILPLKADGIFGPKTKKAVETFQRMSGLKVNGIVDVNFIKKLNSAIEEKINKKQDVQLNKTLEIIKAKIKKAA</sequence>
<evidence type="ECO:0000313" key="9">
    <source>
        <dbReference type="Proteomes" id="UP000075737"/>
    </source>
</evidence>
<comment type="caution">
    <text evidence="8">The sequence shown here is derived from an EMBL/GenBank/DDBJ whole genome shotgun (WGS) entry which is preliminary data.</text>
</comment>
<dbReference type="Gene3D" id="2.30.42.10">
    <property type="match status" value="1"/>
</dbReference>
<dbReference type="InterPro" id="IPR036366">
    <property type="entry name" value="PGBDSf"/>
</dbReference>
<dbReference type="PANTHER" id="PTHR32060:SF30">
    <property type="entry name" value="CARBOXY-TERMINAL PROCESSING PROTEASE CTPA"/>
    <property type="match status" value="1"/>
</dbReference>